<evidence type="ECO:0000313" key="3">
    <source>
        <dbReference type="Proteomes" id="UP001328733"/>
    </source>
</evidence>
<organism evidence="2 3">
    <name type="scientific">Pannus brasiliensis CCIBt3594</name>
    <dbReference type="NCBI Taxonomy" id="1427578"/>
    <lineage>
        <taxon>Bacteria</taxon>
        <taxon>Bacillati</taxon>
        <taxon>Cyanobacteriota</taxon>
        <taxon>Cyanophyceae</taxon>
        <taxon>Oscillatoriophycideae</taxon>
        <taxon>Chroococcales</taxon>
        <taxon>Microcystaceae</taxon>
        <taxon>Pannus</taxon>
    </lineage>
</organism>
<feature type="region of interest" description="Disordered" evidence="1">
    <location>
        <begin position="18"/>
        <end position="92"/>
    </location>
</feature>
<comment type="caution">
    <text evidence="2">The sequence shown here is derived from an EMBL/GenBank/DDBJ whole genome shotgun (WGS) entry which is preliminary data.</text>
</comment>
<name>A0AAW9QRF5_9CHRO</name>
<reference evidence="2 3" key="1">
    <citation type="submission" date="2024-01" db="EMBL/GenBank/DDBJ databases">
        <title>Genomic insights into the taxonomy and metabolism of the cyanobacterium Pannus brasiliensis CCIBt3594.</title>
        <authorList>
            <person name="Machado M."/>
            <person name="Botero N.B."/>
            <person name="Andreote A.P.D."/>
            <person name="Feitosa A.M.T."/>
            <person name="Popin R."/>
            <person name="Sivonen K."/>
            <person name="Fiore M.F."/>
        </authorList>
    </citation>
    <scope>NUCLEOTIDE SEQUENCE [LARGE SCALE GENOMIC DNA]</scope>
    <source>
        <strain evidence="2 3">CCIBt3594</strain>
    </source>
</reference>
<sequence length="256" mass="26350">MKKLPLVLSAGSIALLLGGCPSSPTNQSQPLTQESPAAAPSPQASPPAFAGATQPATRPPSVNAITGLVPPTDPDQKRKQLDKDKGRVDPTSLFSITPEVEIVVEKKPGVPAPRPRATVSRPPVAVLPNSVAPALAPRPVIPRTPAAPLSPPPPPTPSEAMGILVSGIFQLPTKPAAIIKVPGERTERRVIPGDRLANGAILVKSIDTNPANPSVTLEQYGQTVIRRLGEGIQAAADGTPVSGSAMVYTIPAKGEL</sequence>
<gene>
    <name evidence="2" type="ORF">V0288_03565</name>
</gene>
<dbReference type="PROSITE" id="PS51257">
    <property type="entry name" value="PROKAR_LIPOPROTEIN"/>
    <property type="match status" value="1"/>
</dbReference>
<dbReference type="Proteomes" id="UP001328733">
    <property type="component" value="Unassembled WGS sequence"/>
</dbReference>
<evidence type="ECO:0000313" key="2">
    <source>
        <dbReference type="EMBL" id="MEG3436186.1"/>
    </source>
</evidence>
<feature type="compositionally biased region" description="Polar residues" evidence="1">
    <location>
        <begin position="22"/>
        <end position="34"/>
    </location>
</feature>
<dbReference type="AlphaFoldDB" id="A0AAW9QRF5"/>
<evidence type="ECO:0000256" key="1">
    <source>
        <dbReference type="SAM" id="MobiDB-lite"/>
    </source>
</evidence>
<protein>
    <submittedName>
        <fullName evidence="2">Uncharacterized protein</fullName>
    </submittedName>
</protein>
<feature type="compositionally biased region" description="Low complexity" evidence="1">
    <location>
        <begin position="35"/>
        <end position="52"/>
    </location>
</feature>
<proteinExistence type="predicted"/>
<dbReference type="EMBL" id="JBAFSM010000004">
    <property type="protein sequence ID" value="MEG3436186.1"/>
    <property type="molecule type" value="Genomic_DNA"/>
</dbReference>
<dbReference type="RefSeq" id="WP_422661882.1">
    <property type="nucleotide sequence ID" value="NZ_JBAFSM010000004.1"/>
</dbReference>
<accession>A0AAW9QRF5</accession>
<feature type="compositionally biased region" description="Basic and acidic residues" evidence="1">
    <location>
        <begin position="74"/>
        <end position="88"/>
    </location>
</feature>
<keyword evidence="3" id="KW-1185">Reference proteome</keyword>